<organism evidence="3 4">
    <name type="scientific">Marinibaculum pumilum</name>
    <dbReference type="NCBI Taxonomy" id="1766165"/>
    <lineage>
        <taxon>Bacteria</taxon>
        <taxon>Pseudomonadati</taxon>
        <taxon>Pseudomonadota</taxon>
        <taxon>Alphaproteobacteria</taxon>
        <taxon>Rhodospirillales</taxon>
        <taxon>Rhodospirillaceae</taxon>
        <taxon>Marinibaculum</taxon>
    </lineage>
</organism>
<feature type="compositionally biased region" description="Low complexity" evidence="1">
    <location>
        <begin position="11"/>
        <end position="27"/>
    </location>
</feature>
<dbReference type="InterPro" id="IPR043129">
    <property type="entry name" value="ATPase_NBD"/>
</dbReference>
<dbReference type="Proteomes" id="UP001595528">
    <property type="component" value="Unassembled WGS sequence"/>
</dbReference>
<feature type="compositionally biased region" description="Low complexity" evidence="1">
    <location>
        <begin position="44"/>
        <end position="55"/>
    </location>
</feature>
<gene>
    <name evidence="3" type="ORF">ACFOGJ_09430</name>
</gene>
<feature type="region of interest" description="Disordered" evidence="1">
    <location>
        <begin position="386"/>
        <end position="440"/>
    </location>
</feature>
<evidence type="ECO:0000256" key="1">
    <source>
        <dbReference type="SAM" id="MobiDB-lite"/>
    </source>
</evidence>
<dbReference type="Gene3D" id="3.30.420.150">
    <property type="entry name" value="Exopolyphosphatase. Domain 2"/>
    <property type="match status" value="1"/>
</dbReference>
<dbReference type="CDD" id="cd24054">
    <property type="entry name" value="ASKHA_NBD_AaPPX-GppA_MtPPX2-like"/>
    <property type="match status" value="1"/>
</dbReference>
<protein>
    <submittedName>
        <fullName evidence="3">Ppx/GppA phosphatase family protein</fullName>
    </submittedName>
</protein>
<dbReference type="Pfam" id="PF02541">
    <property type="entry name" value="Ppx-GppA"/>
    <property type="match status" value="1"/>
</dbReference>
<keyword evidence="4" id="KW-1185">Reference proteome</keyword>
<evidence type="ECO:0000313" key="4">
    <source>
        <dbReference type="Proteomes" id="UP001595528"/>
    </source>
</evidence>
<dbReference type="EMBL" id="JBHRTR010000023">
    <property type="protein sequence ID" value="MFC3227450.1"/>
    <property type="molecule type" value="Genomic_DNA"/>
</dbReference>
<reference evidence="4" key="1">
    <citation type="journal article" date="2019" name="Int. J. Syst. Evol. Microbiol.">
        <title>The Global Catalogue of Microorganisms (GCM) 10K type strain sequencing project: providing services to taxonomists for standard genome sequencing and annotation.</title>
        <authorList>
            <consortium name="The Broad Institute Genomics Platform"/>
            <consortium name="The Broad Institute Genome Sequencing Center for Infectious Disease"/>
            <person name="Wu L."/>
            <person name="Ma J."/>
        </authorList>
    </citation>
    <scope>NUCLEOTIDE SEQUENCE [LARGE SCALE GENOMIC DNA]</scope>
    <source>
        <strain evidence="4">KCTC 42964</strain>
    </source>
</reference>
<feature type="compositionally biased region" description="Gly residues" evidence="1">
    <location>
        <begin position="431"/>
        <end position="440"/>
    </location>
</feature>
<feature type="region of interest" description="Disordered" evidence="1">
    <location>
        <begin position="1"/>
        <end position="63"/>
    </location>
</feature>
<feature type="compositionally biased region" description="Basic and acidic residues" evidence="1">
    <location>
        <begin position="28"/>
        <end position="37"/>
    </location>
</feature>
<feature type="domain" description="Ppx/GppA phosphatase N-terminal" evidence="2">
    <location>
        <begin position="83"/>
        <end position="391"/>
    </location>
</feature>
<evidence type="ECO:0000313" key="3">
    <source>
        <dbReference type="EMBL" id="MFC3227450.1"/>
    </source>
</evidence>
<dbReference type="PANTHER" id="PTHR30005:SF0">
    <property type="entry name" value="RETROGRADE REGULATION PROTEIN 2"/>
    <property type="match status" value="1"/>
</dbReference>
<dbReference type="InterPro" id="IPR050273">
    <property type="entry name" value="GppA/Ppx_hydrolase"/>
</dbReference>
<dbReference type="PANTHER" id="PTHR30005">
    <property type="entry name" value="EXOPOLYPHOSPHATASE"/>
    <property type="match status" value="1"/>
</dbReference>
<name>A0ABV7KYQ2_9PROT</name>
<dbReference type="RefSeq" id="WP_379899618.1">
    <property type="nucleotide sequence ID" value="NZ_JBHRTR010000023.1"/>
</dbReference>
<feature type="compositionally biased region" description="Basic and acidic residues" evidence="1">
    <location>
        <begin position="412"/>
        <end position="430"/>
    </location>
</feature>
<accession>A0ABV7KYQ2</accession>
<dbReference type="Gene3D" id="3.30.420.40">
    <property type="match status" value="1"/>
</dbReference>
<sequence>MTADPVTLRNPPAAAADAEPAPAPVEARPAEATRPDGRASQTEPQAIAADAAARPGRPRRRRPRRGQFFAALDLGTNNCRLLVAQPDRDGFVVVDAFSRIVRLGEGLRESGRLSDEAMERAVRALQICAGKLRRRQVTRVRAIATEACRRASNGAEFLDRVQKETGLRLDIITTGEEAQLALAGCAPLLDFGHRRALVFDIGGGSTELSWVALDPRRPVGDPERIRSLGWFSLPWGVVNLSEHWSETGDPDEPLLTAYGRMVDHIGAQLAAQKARFDWTDELAAGAVQLLGTSGTVTTVAGVLLDLPRYDRSAVDGRWLEVAEVERISHSLARLPVEERADHPCIGTERADLVVAGCAILEAIHRLWPAARLRVADRGVREGLLHGLMKHHRGGRRRSGRGRRRRGPGGENRGSENRGNAERTAENRGNDGRGGGDAASA</sequence>
<evidence type="ECO:0000259" key="2">
    <source>
        <dbReference type="Pfam" id="PF02541"/>
    </source>
</evidence>
<feature type="compositionally biased region" description="Basic residues" evidence="1">
    <location>
        <begin position="387"/>
        <end position="406"/>
    </location>
</feature>
<dbReference type="SUPFAM" id="SSF53067">
    <property type="entry name" value="Actin-like ATPase domain"/>
    <property type="match status" value="2"/>
</dbReference>
<dbReference type="InterPro" id="IPR003695">
    <property type="entry name" value="Ppx_GppA_N"/>
</dbReference>
<comment type="caution">
    <text evidence="3">The sequence shown here is derived from an EMBL/GenBank/DDBJ whole genome shotgun (WGS) entry which is preliminary data.</text>
</comment>
<proteinExistence type="predicted"/>